<sequence>MKRVRPSDQCAVIDDDGVVYVAPLPDGPILVLDGVSALIWQTVCDSQIDDAVAYVADATGQRPEDIAGHVDAFVTDLVRRGALVVDDHG</sequence>
<proteinExistence type="predicted"/>
<protein>
    <submittedName>
        <fullName evidence="1">PqqD family protein</fullName>
    </submittedName>
</protein>
<dbReference type="InterPro" id="IPR008792">
    <property type="entry name" value="PQQD"/>
</dbReference>
<accession>A0A939DUN6</accession>
<name>A0A939DUN6_9MICO</name>
<reference evidence="1" key="1">
    <citation type="submission" date="2020-12" db="EMBL/GenBank/DDBJ databases">
        <title>PHA producing bacteria isolated from mangrove.</title>
        <authorList>
            <person name="Zheng W."/>
            <person name="Yu S."/>
            <person name="Huang Y."/>
        </authorList>
    </citation>
    <scope>NUCLEOTIDE SEQUENCE</scope>
    <source>
        <strain evidence="1">GN8-5</strain>
    </source>
</reference>
<dbReference type="AlphaFoldDB" id="A0A939DUN6"/>
<dbReference type="RefSeq" id="WP_206833844.1">
    <property type="nucleotide sequence ID" value="NZ_JAEMWW010000001.1"/>
</dbReference>
<evidence type="ECO:0000313" key="2">
    <source>
        <dbReference type="Proteomes" id="UP000664385"/>
    </source>
</evidence>
<dbReference type="Pfam" id="PF05402">
    <property type="entry name" value="PqqD"/>
    <property type="match status" value="1"/>
</dbReference>
<evidence type="ECO:0000313" key="1">
    <source>
        <dbReference type="EMBL" id="MBN8205332.1"/>
    </source>
</evidence>
<gene>
    <name evidence="1" type="ORF">JF543_05105</name>
</gene>
<comment type="caution">
    <text evidence="1">The sequence shown here is derived from an EMBL/GenBank/DDBJ whole genome shotgun (WGS) entry which is preliminary data.</text>
</comment>
<dbReference type="EMBL" id="JAEMWU010000001">
    <property type="protein sequence ID" value="MBN8205332.1"/>
    <property type="molecule type" value="Genomic_DNA"/>
</dbReference>
<organism evidence="1 2">
    <name type="scientific">Microbacterium esteraromaticum</name>
    <dbReference type="NCBI Taxonomy" id="57043"/>
    <lineage>
        <taxon>Bacteria</taxon>
        <taxon>Bacillati</taxon>
        <taxon>Actinomycetota</taxon>
        <taxon>Actinomycetes</taxon>
        <taxon>Micrococcales</taxon>
        <taxon>Microbacteriaceae</taxon>
        <taxon>Microbacterium</taxon>
    </lineage>
</organism>
<dbReference type="Proteomes" id="UP000664385">
    <property type="component" value="Unassembled WGS sequence"/>
</dbReference>